<dbReference type="Gene3D" id="3.30.70.580">
    <property type="entry name" value="Pseudouridine synthase I, catalytic domain, N-terminal subdomain"/>
    <property type="match status" value="1"/>
</dbReference>
<dbReference type="InterPro" id="IPR020103">
    <property type="entry name" value="PsdUridine_synth_cat_dom_sf"/>
</dbReference>
<dbReference type="STRING" id="1650663.GCA_001486665_02785"/>
<dbReference type="GO" id="GO:0160147">
    <property type="term" value="F:tRNA pseudouridine(38-40) synthase activity"/>
    <property type="evidence" value="ECO:0007669"/>
    <property type="project" value="UniProtKB-EC"/>
</dbReference>
<dbReference type="InterPro" id="IPR020094">
    <property type="entry name" value="TruA/RsuA/RluB/E/F_N"/>
</dbReference>
<comment type="function">
    <text evidence="4">Formation of pseudouridine at positions 38, 39 and 40 in the anticodon stem and loop of transfer RNAs.</text>
</comment>
<dbReference type="CDD" id="cd02570">
    <property type="entry name" value="PseudoU_synth_EcTruA"/>
    <property type="match status" value="1"/>
</dbReference>
<dbReference type="RefSeq" id="WP_058965918.1">
    <property type="nucleotide sequence ID" value="NZ_CABKVM010000018.1"/>
</dbReference>
<name>A0A4R1R430_9FIRM</name>
<dbReference type="HAMAP" id="MF_00171">
    <property type="entry name" value="TruA"/>
    <property type="match status" value="1"/>
</dbReference>
<evidence type="ECO:0000259" key="8">
    <source>
        <dbReference type="Pfam" id="PF01416"/>
    </source>
</evidence>
<sequence>MNILLDISYDGSGFCGFQVQNNGLSVCQALQDGLEALLGTRPPVKGCSRTDAGVHALHYAVNFWADCRIPMEKLPLALNQKLPAAIRVNRAMEVEKEFHARYAAHAKTYCYRIWNSPIDSPFGAGWHHRLPGRLDEAAMQAAADRFVGSHDFMSLCSAGCEVAQRGSTVRTITQCRVQRTGDLVTVTVTADGYLYNMVRILAGTLVLAGQHKLDPEQIPAILESRDRSQAGPTLPAQGLFLAWVDYPELPLWQAGRPQGEPGRIL</sequence>
<dbReference type="AlphaFoldDB" id="A0A4R1R430"/>
<evidence type="ECO:0000256" key="1">
    <source>
        <dbReference type="ARBA" id="ARBA00009375"/>
    </source>
</evidence>
<comment type="caution">
    <text evidence="4">Lacks conserved residue(s) required for the propagation of feature annotation.</text>
</comment>
<evidence type="ECO:0000256" key="5">
    <source>
        <dbReference type="PIRSR" id="PIRSR001430-1"/>
    </source>
</evidence>
<dbReference type="EC" id="5.4.99.12" evidence="4"/>
<dbReference type="NCBIfam" id="TIGR00071">
    <property type="entry name" value="hisT_truA"/>
    <property type="match status" value="1"/>
</dbReference>
<evidence type="ECO:0000256" key="2">
    <source>
        <dbReference type="ARBA" id="ARBA00022694"/>
    </source>
</evidence>
<dbReference type="InterPro" id="IPR020097">
    <property type="entry name" value="PsdUridine_synth_TruA_a/b_dom"/>
</dbReference>
<dbReference type="Pfam" id="PF01416">
    <property type="entry name" value="PseudoU_synth_1"/>
    <property type="match status" value="2"/>
</dbReference>
<dbReference type="PANTHER" id="PTHR11142:SF0">
    <property type="entry name" value="TRNA PSEUDOURIDINE SYNTHASE-LIKE 1"/>
    <property type="match status" value="1"/>
</dbReference>
<evidence type="ECO:0000313" key="10">
    <source>
        <dbReference type="Proteomes" id="UP000295184"/>
    </source>
</evidence>
<feature type="active site" description="Nucleophile" evidence="4 5">
    <location>
        <position position="51"/>
    </location>
</feature>
<comment type="subunit">
    <text evidence="4">Homodimer.</text>
</comment>
<evidence type="ECO:0000256" key="4">
    <source>
        <dbReference type="HAMAP-Rule" id="MF_00171"/>
    </source>
</evidence>
<organism evidence="9 10">
    <name type="scientific">Allofournierella massiliensis</name>
    <dbReference type="NCBI Taxonomy" id="1650663"/>
    <lineage>
        <taxon>Bacteria</taxon>
        <taxon>Bacillati</taxon>
        <taxon>Bacillota</taxon>
        <taxon>Clostridia</taxon>
        <taxon>Eubacteriales</taxon>
        <taxon>Oscillospiraceae</taxon>
        <taxon>Allofournierella</taxon>
    </lineage>
</organism>
<keyword evidence="2 4" id="KW-0819">tRNA processing</keyword>
<gene>
    <name evidence="4" type="primary">truA</name>
    <name evidence="9" type="ORF">EDD77_104112</name>
</gene>
<evidence type="ECO:0000256" key="6">
    <source>
        <dbReference type="PIRSR" id="PIRSR001430-2"/>
    </source>
</evidence>
<accession>A0A4R1R430</accession>
<proteinExistence type="inferred from homology"/>
<protein>
    <recommendedName>
        <fullName evidence="4">tRNA pseudouridine synthase A</fullName>
        <ecNumber evidence="4">5.4.99.12</ecNumber>
    </recommendedName>
    <alternativeName>
        <fullName evidence="4">tRNA pseudouridine(38-40) synthase</fullName>
    </alternativeName>
    <alternativeName>
        <fullName evidence="4">tRNA pseudouridylate synthase I</fullName>
    </alternativeName>
    <alternativeName>
        <fullName evidence="4">tRNA-uridine isomerase I</fullName>
    </alternativeName>
</protein>
<dbReference type="SUPFAM" id="SSF55120">
    <property type="entry name" value="Pseudouridine synthase"/>
    <property type="match status" value="1"/>
</dbReference>
<comment type="similarity">
    <text evidence="1 4 7">Belongs to the tRNA pseudouridine synthase TruA family.</text>
</comment>
<evidence type="ECO:0000256" key="3">
    <source>
        <dbReference type="ARBA" id="ARBA00023235"/>
    </source>
</evidence>
<keyword evidence="3 4" id="KW-0413">Isomerase</keyword>
<dbReference type="Gene3D" id="3.30.70.660">
    <property type="entry name" value="Pseudouridine synthase I, catalytic domain, C-terminal subdomain"/>
    <property type="match status" value="1"/>
</dbReference>
<dbReference type="PANTHER" id="PTHR11142">
    <property type="entry name" value="PSEUDOURIDYLATE SYNTHASE"/>
    <property type="match status" value="1"/>
</dbReference>
<dbReference type="InterPro" id="IPR001406">
    <property type="entry name" value="PsdUridine_synth_TruA"/>
</dbReference>
<feature type="domain" description="Pseudouridine synthase I TruA alpha/beta" evidence="8">
    <location>
        <begin position="8"/>
        <end position="102"/>
    </location>
</feature>
<evidence type="ECO:0000313" key="9">
    <source>
        <dbReference type="EMBL" id="TCL60231.1"/>
    </source>
</evidence>
<dbReference type="GO" id="GO:0003723">
    <property type="term" value="F:RNA binding"/>
    <property type="evidence" value="ECO:0007669"/>
    <property type="project" value="InterPro"/>
</dbReference>
<comment type="catalytic activity">
    <reaction evidence="4 7">
        <text>uridine(38/39/40) in tRNA = pseudouridine(38/39/40) in tRNA</text>
        <dbReference type="Rhea" id="RHEA:22376"/>
        <dbReference type="Rhea" id="RHEA-COMP:10085"/>
        <dbReference type="Rhea" id="RHEA-COMP:10087"/>
        <dbReference type="ChEBI" id="CHEBI:65314"/>
        <dbReference type="ChEBI" id="CHEBI:65315"/>
        <dbReference type="EC" id="5.4.99.12"/>
    </reaction>
</comment>
<dbReference type="PIRSF" id="PIRSF001430">
    <property type="entry name" value="tRNA_psdUrid_synth"/>
    <property type="match status" value="1"/>
</dbReference>
<dbReference type="GO" id="GO:0031119">
    <property type="term" value="P:tRNA pseudouridine synthesis"/>
    <property type="evidence" value="ECO:0007669"/>
    <property type="project" value="UniProtKB-UniRule"/>
</dbReference>
<dbReference type="Proteomes" id="UP000295184">
    <property type="component" value="Unassembled WGS sequence"/>
</dbReference>
<dbReference type="EMBL" id="SLUM01000004">
    <property type="protein sequence ID" value="TCL60231.1"/>
    <property type="molecule type" value="Genomic_DNA"/>
</dbReference>
<dbReference type="OrthoDB" id="9811823at2"/>
<feature type="binding site" evidence="4 6">
    <location>
        <position position="109"/>
    </location>
    <ligand>
        <name>substrate</name>
    </ligand>
</feature>
<feature type="domain" description="Pseudouridine synthase I TruA alpha/beta" evidence="8">
    <location>
        <begin position="142"/>
        <end position="247"/>
    </location>
</feature>
<comment type="caution">
    <text evidence="9">The sequence shown here is derived from an EMBL/GenBank/DDBJ whole genome shotgun (WGS) entry which is preliminary data.</text>
</comment>
<evidence type="ECO:0000256" key="7">
    <source>
        <dbReference type="RuleBase" id="RU003792"/>
    </source>
</evidence>
<reference evidence="9 10" key="1">
    <citation type="submission" date="2019-03" db="EMBL/GenBank/DDBJ databases">
        <title>Genomic Encyclopedia of Type Strains, Phase IV (KMG-IV): sequencing the most valuable type-strain genomes for metagenomic binning, comparative biology and taxonomic classification.</title>
        <authorList>
            <person name="Goeker M."/>
        </authorList>
    </citation>
    <scope>NUCLEOTIDE SEQUENCE [LARGE SCALE GENOMIC DNA]</scope>
    <source>
        <strain evidence="9 10">DSM 100451</strain>
    </source>
</reference>
<dbReference type="InterPro" id="IPR020095">
    <property type="entry name" value="PsdUridine_synth_TruA_C"/>
</dbReference>